<dbReference type="PROSITE" id="PS51160">
    <property type="entry name" value="ACYLPHOSPHATASE_3"/>
    <property type="match status" value="1"/>
</dbReference>
<evidence type="ECO:0000313" key="5">
    <source>
        <dbReference type="Proteomes" id="UP000789342"/>
    </source>
</evidence>
<reference evidence="4" key="1">
    <citation type="submission" date="2021-06" db="EMBL/GenBank/DDBJ databases">
        <authorList>
            <person name="Kallberg Y."/>
            <person name="Tangrot J."/>
            <person name="Rosling A."/>
        </authorList>
    </citation>
    <scope>NUCLEOTIDE SEQUENCE</scope>
    <source>
        <strain evidence="4">CL551</strain>
    </source>
</reference>
<evidence type="ECO:0000256" key="2">
    <source>
        <dbReference type="RuleBase" id="RU004168"/>
    </source>
</evidence>
<evidence type="ECO:0000256" key="1">
    <source>
        <dbReference type="PROSITE-ProRule" id="PRU00520"/>
    </source>
</evidence>
<dbReference type="Proteomes" id="UP000789342">
    <property type="component" value="Unassembled WGS sequence"/>
</dbReference>
<dbReference type="InterPro" id="IPR017968">
    <property type="entry name" value="Acylphosphatase_CS"/>
</dbReference>
<sequence>DISTRRSRDPEFSLKSDANRISAYLAMFVSLTYEVFGKVQGVFFRKFTREKAIELKLVGW</sequence>
<dbReference type="InterPro" id="IPR001792">
    <property type="entry name" value="Acylphosphatase-like_dom"/>
</dbReference>
<dbReference type="GO" id="GO:0003998">
    <property type="term" value="F:acylphosphatase activity"/>
    <property type="evidence" value="ECO:0007669"/>
    <property type="project" value="InterPro"/>
</dbReference>
<accession>A0A9N9JCU5</accession>
<feature type="non-terminal residue" evidence="4">
    <location>
        <position position="1"/>
    </location>
</feature>
<dbReference type="PROSITE" id="PS00150">
    <property type="entry name" value="ACYLPHOSPHATASE_1"/>
    <property type="match status" value="1"/>
</dbReference>
<dbReference type="InterPro" id="IPR036046">
    <property type="entry name" value="Acylphosphatase-like_dom_sf"/>
</dbReference>
<gene>
    <name evidence="4" type="ORF">AMORRO_LOCUS16759</name>
</gene>
<dbReference type="OrthoDB" id="7961613at2759"/>
<dbReference type="Pfam" id="PF00708">
    <property type="entry name" value="Acylphosphatase"/>
    <property type="match status" value="1"/>
</dbReference>
<organism evidence="4 5">
    <name type="scientific">Acaulospora morrowiae</name>
    <dbReference type="NCBI Taxonomy" id="94023"/>
    <lineage>
        <taxon>Eukaryota</taxon>
        <taxon>Fungi</taxon>
        <taxon>Fungi incertae sedis</taxon>
        <taxon>Mucoromycota</taxon>
        <taxon>Glomeromycotina</taxon>
        <taxon>Glomeromycetes</taxon>
        <taxon>Diversisporales</taxon>
        <taxon>Acaulosporaceae</taxon>
        <taxon>Acaulospora</taxon>
    </lineage>
</organism>
<comment type="caution">
    <text evidence="4">The sequence shown here is derived from an EMBL/GenBank/DDBJ whole genome shotgun (WGS) entry which is preliminary data.</text>
</comment>
<feature type="domain" description="Acylphosphatase-like" evidence="3">
    <location>
        <begin position="30"/>
        <end position="60"/>
    </location>
</feature>
<keyword evidence="5" id="KW-1185">Reference proteome</keyword>
<dbReference type="SUPFAM" id="SSF54975">
    <property type="entry name" value="Acylphosphatase/BLUF domain-like"/>
    <property type="match status" value="1"/>
</dbReference>
<dbReference type="InterPro" id="IPR020456">
    <property type="entry name" value="Acylphosphatase"/>
</dbReference>
<evidence type="ECO:0000313" key="4">
    <source>
        <dbReference type="EMBL" id="CAG8773656.1"/>
    </source>
</evidence>
<evidence type="ECO:0000259" key="3">
    <source>
        <dbReference type="PROSITE" id="PS51160"/>
    </source>
</evidence>
<dbReference type="AlphaFoldDB" id="A0A9N9JCU5"/>
<name>A0A9N9JCU5_9GLOM</name>
<feature type="non-terminal residue" evidence="4">
    <location>
        <position position="60"/>
    </location>
</feature>
<dbReference type="Gene3D" id="3.30.70.100">
    <property type="match status" value="1"/>
</dbReference>
<dbReference type="EMBL" id="CAJVPV010048023">
    <property type="protein sequence ID" value="CAG8773656.1"/>
    <property type="molecule type" value="Genomic_DNA"/>
</dbReference>
<comment type="similarity">
    <text evidence="2">Belongs to the acylphosphatase family.</text>
</comment>
<protein>
    <submittedName>
        <fullName evidence="4">6327_t:CDS:1</fullName>
    </submittedName>
</protein>
<proteinExistence type="inferred from homology"/>
<dbReference type="PRINTS" id="PR00112">
    <property type="entry name" value="ACYLPHPHTASE"/>
</dbReference>
<comment type="caution">
    <text evidence="1">Lacks conserved residue(s) required for the propagation of feature annotation.</text>
</comment>